<dbReference type="AlphaFoldDB" id="A0A0D1WHR2"/>
<dbReference type="HOGENOM" id="CLU_334948_0_0_1"/>
<dbReference type="EMBL" id="KN847525">
    <property type="protein sequence ID" value="KIV88360.1"/>
    <property type="molecule type" value="Genomic_DNA"/>
</dbReference>
<dbReference type="Proteomes" id="UP000054302">
    <property type="component" value="Unassembled WGS sequence"/>
</dbReference>
<feature type="region of interest" description="Disordered" evidence="1">
    <location>
        <begin position="307"/>
        <end position="338"/>
    </location>
</feature>
<evidence type="ECO:0000313" key="3">
    <source>
        <dbReference type="Proteomes" id="UP000054302"/>
    </source>
</evidence>
<sequence length="789" mass="87666">MSSSSPPPFASISPEDYDDDNDNDNDMLVYLQEEIYLLGPDMGIQFDCPDNELTLYFDDDLPINGTLQEWGETFESGVIIIPNDWVSYCGDISDWTLLGYSDPDVVFVDHDEEERYYEAINDPDMQYVVVVLHDLLNVNWLNRTITYEAYADDFRAVVGSLDTAPEEYDYFTPGPIGNASERNIDFYQPRNVRRDLPIAHQVSKRGIADIFSVVKIIPSLAKPTVQTIQNTITLVNQGMKIMYINDMQQRTLDDAFNTPDVTVDLDLSKLPQVPGWEGFTYKLYQFYQNGKYWVELWRTPDPRVTITSSSPPFTTTNPPTTTITTTPGSTSSPSGPQATCAFRRDKEPRDRDSGTWWKQLFKIDAEKLITTGDIPFPLKLLDIDGLKRAEAKAEEALSSASQVLKRFTILSSSTTTSTEVSRTSEATLLERAVVDNLKPTPSPATAVAAPIGFITAAPQKRDAEPIWTDENDGLPGLGALDVAAPDLEKRQESSDAGFLDGCDIDLLDWDLEFRFGENAATVFPPTLSFHNYSLKNRASIRMQCRDPFQRVKETAYVRIAAVPLGGCSTALRELEIDLFFVVHLSSVFSSGSNGSVTIDYSYSWNPISFDFELLGGGENGTIDLDAAKLGIGPPSTSGLTFDYVRATMDFPDLELGFALSPGLQVDVTTPLFNYTRGFMMGPAVNIVSNGTFSFGSGSRTSSSDLATTTTRDSFLPEWVDNFTDWVGATFQGSRVDVLTGLSWGVLWTDYTYQKLTGPLSSVFKIPASRTRMGWLFGPYKFWSRDPEGS</sequence>
<organism evidence="2 3">
    <name type="scientific">Exophiala mesophila</name>
    <name type="common">Black yeast-like fungus</name>
    <dbReference type="NCBI Taxonomy" id="212818"/>
    <lineage>
        <taxon>Eukaryota</taxon>
        <taxon>Fungi</taxon>
        <taxon>Dikarya</taxon>
        <taxon>Ascomycota</taxon>
        <taxon>Pezizomycotina</taxon>
        <taxon>Eurotiomycetes</taxon>
        <taxon>Chaetothyriomycetidae</taxon>
        <taxon>Chaetothyriales</taxon>
        <taxon>Herpotrichiellaceae</taxon>
        <taxon>Exophiala</taxon>
    </lineage>
</organism>
<evidence type="ECO:0000313" key="2">
    <source>
        <dbReference type="EMBL" id="KIV88360.1"/>
    </source>
</evidence>
<dbReference type="VEuPathDB" id="FungiDB:PV10_08051"/>
<reference evidence="2 3" key="1">
    <citation type="submission" date="2015-01" db="EMBL/GenBank/DDBJ databases">
        <title>The Genome Sequence of Exophiala mesophila CBS40295.</title>
        <authorList>
            <consortium name="The Broad Institute Genomics Platform"/>
            <person name="Cuomo C."/>
            <person name="de Hoog S."/>
            <person name="Gorbushina A."/>
            <person name="Stielow B."/>
            <person name="Teixiera M."/>
            <person name="Abouelleil A."/>
            <person name="Chapman S.B."/>
            <person name="Priest M."/>
            <person name="Young S.K."/>
            <person name="Wortman J."/>
            <person name="Nusbaum C."/>
            <person name="Birren B."/>
        </authorList>
    </citation>
    <scope>NUCLEOTIDE SEQUENCE [LARGE SCALE GENOMIC DNA]</scope>
    <source>
        <strain evidence="2 3">CBS 40295</strain>
    </source>
</reference>
<evidence type="ECO:0000256" key="1">
    <source>
        <dbReference type="SAM" id="MobiDB-lite"/>
    </source>
</evidence>
<keyword evidence="3" id="KW-1185">Reference proteome</keyword>
<gene>
    <name evidence="2" type="ORF">PV10_08051</name>
</gene>
<feature type="compositionally biased region" description="Low complexity" evidence="1">
    <location>
        <begin position="307"/>
        <end position="336"/>
    </location>
</feature>
<feature type="compositionally biased region" description="Acidic residues" evidence="1">
    <location>
        <begin position="15"/>
        <end position="24"/>
    </location>
</feature>
<dbReference type="GeneID" id="27325896"/>
<proteinExistence type="predicted"/>
<feature type="region of interest" description="Disordered" evidence="1">
    <location>
        <begin position="1"/>
        <end position="24"/>
    </location>
</feature>
<name>A0A0D1WHR2_EXOME</name>
<accession>A0A0D1WHR2</accession>
<dbReference type="OrthoDB" id="4117320at2759"/>
<protein>
    <submittedName>
        <fullName evidence="2">Uncharacterized protein</fullName>
    </submittedName>
</protein>
<dbReference type="RefSeq" id="XP_016219934.1">
    <property type="nucleotide sequence ID" value="XM_016373023.1"/>
</dbReference>